<evidence type="ECO:0000313" key="7">
    <source>
        <dbReference type="EnsemblMetazoa" id="PPA34688.1"/>
    </source>
</evidence>
<feature type="transmembrane region" description="Helical" evidence="6">
    <location>
        <begin position="121"/>
        <end position="141"/>
    </location>
</feature>
<keyword evidence="4 6" id="KW-1133">Transmembrane helix</keyword>
<dbReference type="PANTHER" id="PTHR31627">
    <property type="entry name" value="SERPENTINE RECEPTOR CLASS GAMMA-RELATED"/>
    <property type="match status" value="1"/>
</dbReference>
<dbReference type="GO" id="GO:0004888">
    <property type="term" value="F:transmembrane signaling receptor activity"/>
    <property type="evidence" value="ECO:0007669"/>
    <property type="project" value="InterPro"/>
</dbReference>
<dbReference type="InterPro" id="IPR000609">
    <property type="entry name" value="7TM_GPCR_serpentine_rcpt_Srg"/>
</dbReference>
<feature type="transmembrane region" description="Helical" evidence="6">
    <location>
        <begin position="787"/>
        <end position="808"/>
    </location>
</feature>
<dbReference type="EnsemblMetazoa" id="PPA34688.1">
    <property type="protein sequence ID" value="PPA34688.1"/>
    <property type="gene ID" value="WBGene00273057"/>
</dbReference>
<feature type="transmembrane region" description="Helical" evidence="6">
    <location>
        <begin position="572"/>
        <end position="593"/>
    </location>
</feature>
<reference evidence="8" key="1">
    <citation type="journal article" date="2008" name="Nat. Genet.">
        <title>The Pristionchus pacificus genome provides a unique perspective on nematode lifestyle and parasitism.</title>
        <authorList>
            <person name="Dieterich C."/>
            <person name="Clifton S.W."/>
            <person name="Schuster L.N."/>
            <person name="Chinwalla A."/>
            <person name="Delehaunty K."/>
            <person name="Dinkelacker I."/>
            <person name="Fulton L."/>
            <person name="Fulton R."/>
            <person name="Godfrey J."/>
            <person name="Minx P."/>
            <person name="Mitreva M."/>
            <person name="Roeseler W."/>
            <person name="Tian H."/>
            <person name="Witte H."/>
            <person name="Yang S.P."/>
            <person name="Wilson R.K."/>
            <person name="Sommer R.J."/>
        </authorList>
    </citation>
    <scope>NUCLEOTIDE SEQUENCE [LARGE SCALE GENOMIC DNA]</scope>
    <source>
        <strain evidence="8">PS312</strain>
    </source>
</reference>
<accession>A0A2A6C8B4</accession>
<comment type="similarity">
    <text evidence="2 6">Belongs to the nematode receptor-like protein srg family.</text>
</comment>
<feature type="transmembrane region" description="Helical" evidence="6">
    <location>
        <begin position="6"/>
        <end position="28"/>
    </location>
</feature>
<feature type="transmembrane region" description="Helical" evidence="6">
    <location>
        <begin position="454"/>
        <end position="474"/>
    </location>
</feature>
<comment type="caution">
    <text evidence="6">Lacks conserved residue(s) required for the propagation of feature annotation.</text>
</comment>
<comment type="subcellular location">
    <subcellularLocation>
        <location evidence="1">Membrane</location>
        <topology evidence="1">Multi-pass membrane protein</topology>
    </subcellularLocation>
</comment>
<accession>A0A8R1UNC9</accession>
<dbReference type="PANTHER" id="PTHR31627:SF42">
    <property type="entry name" value="G_PROTEIN_RECEP_F1_2 DOMAIN-CONTAINING PROTEIN-RELATED"/>
    <property type="match status" value="1"/>
</dbReference>
<feature type="transmembrane region" description="Helical" evidence="6">
    <location>
        <begin position="384"/>
        <end position="402"/>
    </location>
</feature>
<dbReference type="Proteomes" id="UP000005239">
    <property type="component" value="Unassembled WGS sequence"/>
</dbReference>
<evidence type="ECO:0000256" key="1">
    <source>
        <dbReference type="ARBA" id="ARBA00004141"/>
    </source>
</evidence>
<dbReference type="AlphaFoldDB" id="A0A2A6C8B4"/>
<feature type="transmembrane region" description="Helical" evidence="6">
    <location>
        <begin position="905"/>
        <end position="930"/>
    </location>
</feature>
<evidence type="ECO:0000313" key="8">
    <source>
        <dbReference type="Proteomes" id="UP000005239"/>
    </source>
</evidence>
<feature type="transmembrane region" description="Helical" evidence="6">
    <location>
        <begin position="494"/>
        <end position="515"/>
    </location>
</feature>
<keyword evidence="8" id="KW-1185">Reference proteome</keyword>
<dbReference type="GO" id="GO:0007606">
    <property type="term" value="P:sensory perception of chemical stimulus"/>
    <property type="evidence" value="ECO:0007669"/>
    <property type="project" value="UniProtKB-UniRule"/>
</dbReference>
<feature type="transmembrane region" description="Helical" evidence="6">
    <location>
        <begin position="535"/>
        <end position="552"/>
    </location>
</feature>
<organism evidence="7 8">
    <name type="scientific">Pristionchus pacificus</name>
    <name type="common">Parasitic nematode worm</name>
    <dbReference type="NCBI Taxonomy" id="54126"/>
    <lineage>
        <taxon>Eukaryota</taxon>
        <taxon>Metazoa</taxon>
        <taxon>Ecdysozoa</taxon>
        <taxon>Nematoda</taxon>
        <taxon>Chromadorea</taxon>
        <taxon>Rhabditida</taxon>
        <taxon>Rhabditina</taxon>
        <taxon>Diplogasteromorpha</taxon>
        <taxon>Diplogasteroidea</taxon>
        <taxon>Neodiplogasteridae</taxon>
        <taxon>Pristionchus</taxon>
    </lineage>
</organism>
<proteinExistence type="inferred from homology"/>
<evidence type="ECO:0000256" key="2">
    <source>
        <dbReference type="ARBA" id="ARBA00005692"/>
    </source>
</evidence>
<feature type="transmembrane region" description="Helical" evidence="6">
    <location>
        <begin position="238"/>
        <end position="263"/>
    </location>
</feature>
<feature type="transmembrane region" description="Helical" evidence="6">
    <location>
        <begin position="648"/>
        <end position="670"/>
    </location>
</feature>
<evidence type="ECO:0000256" key="6">
    <source>
        <dbReference type="RuleBase" id="RU280813"/>
    </source>
</evidence>
<evidence type="ECO:0000256" key="5">
    <source>
        <dbReference type="ARBA" id="ARBA00023136"/>
    </source>
</evidence>
<keyword evidence="3 6" id="KW-0812">Transmembrane</keyword>
<dbReference type="GO" id="GO:0016020">
    <property type="term" value="C:membrane"/>
    <property type="evidence" value="ECO:0007669"/>
    <property type="project" value="UniProtKB-SubCell"/>
</dbReference>
<gene>
    <name evidence="7" type="primary">WBGene00273057</name>
</gene>
<feature type="transmembrane region" description="Helical" evidence="6">
    <location>
        <begin position="422"/>
        <end position="442"/>
    </location>
</feature>
<evidence type="ECO:0000256" key="4">
    <source>
        <dbReference type="ARBA" id="ARBA00022989"/>
    </source>
</evidence>
<dbReference type="InterPro" id="IPR051119">
    <property type="entry name" value="Nematode_SR-like"/>
</dbReference>
<feature type="transmembrane region" description="Helical" evidence="6">
    <location>
        <begin position="873"/>
        <end position="899"/>
    </location>
</feature>
<name>A0A2A6C8B4_PRIPA</name>
<feature type="transmembrane region" description="Helical" evidence="6">
    <location>
        <begin position="275"/>
        <end position="294"/>
    </location>
</feature>
<reference evidence="7" key="2">
    <citation type="submission" date="2022-06" db="UniProtKB">
        <authorList>
            <consortium name="EnsemblMetazoa"/>
        </authorList>
    </citation>
    <scope>IDENTIFICATION</scope>
    <source>
        <strain evidence="7">PS312</strain>
    </source>
</reference>
<protein>
    <recommendedName>
        <fullName evidence="6">Serpentine receptor class gamma</fullName>
    </recommendedName>
</protein>
<dbReference type="Pfam" id="PF02118">
    <property type="entry name" value="Srg"/>
    <property type="match status" value="2"/>
</dbReference>
<feature type="transmembrane region" description="Helical" evidence="6">
    <location>
        <begin position="95"/>
        <end position="115"/>
    </location>
</feature>
<evidence type="ECO:0000256" key="3">
    <source>
        <dbReference type="ARBA" id="ARBA00022692"/>
    </source>
</evidence>
<keyword evidence="5 6" id="KW-0472">Membrane</keyword>
<feature type="transmembrane region" description="Helical" evidence="6">
    <location>
        <begin position="613"/>
        <end position="636"/>
    </location>
</feature>
<sequence length="975" mass="111505">MASTLLVSGSIGLGQSLLPFMWISVFILRQSVLRLINSQTCKLSERSKRLQRKLVQVENKQFTDGNSARDPLLNRPLTLVYLLLRSIYRSARSQLSRFLLLRKFLFRFFVPFSTIRNTEIFRIQLIQLHCAVAPVVIVYYVPNYRRAIFSFAGISNTSKEEMTTVMEVARRADIVQKVSTIEYLHSSFFNFFILAGSFIKNTCEETIMTGIASCFNIYLIVLKGLVERFATHSAFRDLVFNIIIFGSHSFSLTHTMGKVLTFYSQIFWTPLRTKLVSVLLFIFPALLHSFMIPLEAVHRLNSEGVMRYVGVELWAQQQNHLLYFLYDIHYLFCSDKQLVKQEWTLLVYTICITFAHLVKSAQQIFWFVTIVIDNAPLFDLAAKMYNVGNTLTTFVPPILLLVMSPTVRHEIIDVLMDKAVSIYYSIFEPVLTVAYAWILLTISRSRANELRSSFFKFFVVAGIASSMNIIMVHLQEYGRFFLEGFSLKDLCFNLMVFGSHSFSMSHTIGKTLVIASRFTAICYPLSTRFWTRSRINLSIFIMFCGPALLTTATGEKVYVGVEVWAQEVLSKVIAFTSYLAYIGISVPMCVASLYKLRLAQRFNIDLARQERSLLFYSVIITLAHLVKSGQQIFWYITVVLKRPDLYEIARQLYLISNAFTTFVPPLLLLFTSSVVRNEVTLGCLGRGRYSASILPYFSSTNTQTTNIPSIASCLNILMIDLQRIANYFLPENVKSRDIIFNVIVFCSHSFSLSHTLGKVTIVIATRFTAICYPLKTFWRPFLVRASAFLMFIIPAILYSFMIPLTAAYRRDQEGRLMYVGVEEWAQELSKLISATSYIIFIGVSFPMCAASIYYLRKAQLFNQDALVKQERALLIYTIVIAAIHLIKSAQQILWFVAMVRKDIPLFYVATALYNHINAITTFVPPILLIFSSRLVRHEMTCPCISRRLRYNMAIAHSSSFGFSGSSKENTPALPQ</sequence>
<feature type="transmembrane region" description="Helical" evidence="6">
    <location>
        <begin position="828"/>
        <end position="853"/>
    </location>
</feature>